<evidence type="ECO:0008006" key="4">
    <source>
        <dbReference type="Google" id="ProtNLM"/>
    </source>
</evidence>
<proteinExistence type="predicted"/>
<organism evidence="2 3">
    <name type="scientific">Candidatus Sphingobacterium stercoripullorum</name>
    <dbReference type="NCBI Taxonomy" id="2838759"/>
    <lineage>
        <taxon>Bacteria</taxon>
        <taxon>Pseudomonadati</taxon>
        <taxon>Bacteroidota</taxon>
        <taxon>Sphingobacteriia</taxon>
        <taxon>Sphingobacteriales</taxon>
        <taxon>Sphingobacteriaceae</taxon>
        <taxon>Sphingobacterium</taxon>
    </lineage>
</organism>
<reference evidence="2" key="2">
    <citation type="submission" date="2021-04" db="EMBL/GenBank/DDBJ databases">
        <authorList>
            <person name="Gilroy R."/>
        </authorList>
    </citation>
    <scope>NUCLEOTIDE SEQUENCE</scope>
    <source>
        <strain evidence="2">1719</strain>
    </source>
</reference>
<evidence type="ECO:0000313" key="2">
    <source>
        <dbReference type="EMBL" id="HIX54236.1"/>
    </source>
</evidence>
<protein>
    <recommendedName>
        <fullName evidence="4">DUF3106 domain-containing protein</fullName>
    </recommendedName>
</protein>
<comment type="caution">
    <text evidence="2">The sequence shown here is derived from an EMBL/GenBank/DDBJ whole genome shotgun (WGS) entry which is preliminary data.</text>
</comment>
<gene>
    <name evidence="2" type="ORF">H9853_04365</name>
</gene>
<name>A0A9D2AYV7_9SPHI</name>
<dbReference type="AlphaFoldDB" id="A0A9D2AYV7"/>
<keyword evidence="1" id="KW-0732">Signal</keyword>
<dbReference type="Proteomes" id="UP000824156">
    <property type="component" value="Unassembled WGS sequence"/>
</dbReference>
<sequence length="114" mass="13907">MKKLFYSLILISTLAFTDTALAQETDKNTQISETEIKEKIRKWIRYQDPYLLTLTDEERKELFYHRWKGKNVTPQTRETDVKYDEQRFQRAKEKYDNMTDVQRDSILTVYKKTR</sequence>
<feature type="chain" id="PRO_5038998906" description="DUF3106 domain-containing protein" evidence="1">
    <location>
        <begin position="23"/>
        <end position="114"/>
    </location>
</feature>
<dbReference type="EMBL" id="DXEZ01000122">
    <property type="protein sequence ID" value="HIX54236.1"/>
    <property type="molecule type" value="Genomic_DNA"/>
</dbReference>
<accession>A0A9D2AYV7</accession>
<reference evidence="2" key="1">
    <citation type="journal article" date="2021" name="PeerJ">
        <title>Extensive microbial diversity within the chicken gut microbiome revealed by metagenomics and culture.</title>
        <authorList>
            <person name="Gilroy R."/>
            <person name="Ravi A."/>
            <person name="Getino M."/>
            <person name="Pursley I."/>
            <person name="Horton D.L."/>
            <person name="Alikhan N.F."/>
            <person name="Baker D."/>
            <person name="Gharbi K."/>
            <person name="Hall N."/>
            <person name="Watson M."/>
            <person name="Adriaenssens E.M."/>
            <person name="Foster-Nyarko E."/>
            <person name="Jarju S."/>
            <person name="Secka A."/>
            <person name="Antonio M."/>
            <person name="Oren A."/>
            <person name="Chaudhuri R.R."/>
            <person name="La Ragione R."/>
            <person name="Hildebrand F."/>
            <person name="Pallen M.J."/>
        </authorList>
    </citation>
    <scope>NUCLEOTIDE SEQUENCE</scope>
    <source>
        <strain evidence="2">1719</strain>
    </source>
</reference>
<evidence type="ECO:0000313" key="3">
    <source>
        <dbReference type="Proteomes" id="UP000824156"/>
    </source>
</evidence>
<evidence type="ECO:0000256" key="1">
    <source>
        <dbReference type="SAM" id="SignalP"/>
    </source>
</evidence>
<feature type="signal peptide" evidence="1">
    <location>
        <begin position="1"/>
        <end position="22"/>
    </location>
</feature>